<accession>A0A517NCQ7</accession>
<feature type="compositionally biased region" description="Basic and acidic residues" evidence="1">
    <location>
        <begin position="516"/>
        <end position="526"/>
    </location>
</feature>
<feature type="compositionally biased region" description="Basic and acidic residues" evidence="1">
    <location>
        <begin position="314"/>
        <end position="325"/>
    </location>
</feature>
<dbReference type="Proteomes" id="UP000318538">
    <property type="component" value="Chromosome"/>
</dbReference>
<feature type="compositionally biased region" description="Polar residues" evidence="1">
    <location>
        <begin position="498"/>
        <end position="511"/>
    </location>
</feature>
<sequence length="526" mass="58471">MILKPMRGRSMRIRPSTKCGVATRFRRMNFERLELRLPLTAESNLDLSYLADLLADLSDPDQQLVGETTQVDVERSGSDLQTSGAERDAEVIRLRLDAGDARWDLGDTIDVNVFVRSSASVDGIVPYANGVSGLFQAKLDLSYDPHMVEPLVEQISVHDRFWGSARLDANQAGLLRDVGGLVWQFENPASNETATNGQGEFLLATVPFRVIQPGDVSITPVVDPDSESFLAFGSDFPVPASSVRFDPLVLNIGQSRLDVPAIDLIGITSKDPIDLVPIAYLPIANSGPFARFEPSSSRLISLIHRSMDEDPDEDDRHESSEDAPLKDVGVLDDDGRKRANDGAAGLSDFDLETRSEELEDSDRFWRHYDLKMLDDEFSVSLFELSFRSLRLQSSPDSPQSNGVRDQDDASFPSVIDAGLADISVWFTSPAYRSWQPSDRPQSRDVADSAFRSRSQTWEPRGKSAELRRLETAEEVANHVDWPQAELFRRLREAILDQRTSLPAPDSTSDNSIVGFDDSHRKQSDSQ</sequence>
<organism evidence="2 3">
    <name type="scientific">Rubripirellula lacrimiformis</name>
    <dbReference type="NCBI Taxonomy" id="1930273"/>
    <lineage>
        <taxon>Bacteria</taxon>
        <taxon>Pseudomonadati</taxon>
        <taxon>Planctomycetota</taxon>
        <taxon>Planctomycetia</taxon>
        <taxon>Pirellulales</taxon>
        <taxon>Pirellulaceae</taxon>
        <taxon>Rubripirellula</taxon>
    </lineage>
</organism>
<name>A0A517NCQ7_9BACT</name>
<reference evidence="2 3" key="1">
    <citation type="submission" date="2019-02" db="EMBL/GenBank/DDBJ databases">
        <title>Deep-cultivation of Planctomycetes and their phenomic and genomic characterization uncovers novel biology.</title>
        <authorList>
            <person name="Wiegand S."/>
            <person name="Jogler M."/>
            <person name="Boedeker C."/>
            <person name="Pinto D."/>
            <person name="Vollmers J."/>
            <person name="Rivas-Marin E."/>
            <person name="Kohn T."/>
            <person name="Peeters S.H."/>
            <person name="Heuer A."/>
            <person name="Rast P."/>
            <person name="Oberbeckmann S."/>
            <person name="Bunk B."/>
            <person name="Jeske O."/>
            <person name="Meyerdierks A."/>
            <person name="Storesund J.E."/>
            <person name="Kallscheuer N."/>
            <person name="Luecker S."/>
            <person name="Lage O.M."/>
            <person name="Pohl T."/>
            <person name="Merkel B.J."/>
            <person name="Hornburger P."/>
            <person name="Mueller R.-W."/>
            <person name="Bruemmer F."/>
            <person name="Labrenz M."/>
            <person name="Spormann A.M."/>
            <person name="Op den Camp H."/>
            <person name="Overmann J."/>
            <person name="Amann R."/>
            <person name="Jetten M.S.M."/>
            <person name="Mascher T."/>
            <person name="Medema M.H."/>
            <person name="Devos D.P."/>
            <person name="Kaster A.-K."/>
            <person name="Ovreas L."/>
            <person name="Rohde M."/>
            <person name="Galperin M.Y."/>
            <person name="Jogler C."/>
        </authorList>
    </citation>
    <scope>NUCLEOTIDE SEQUENCE [LARGE SCALE GENOMIC DNA]</scope>
    <source>
        <strain evidence="2 3">K22_7</strain>
    </source>
</reference>
<dbReference type="EMBL" id="CP036525">
    <property type="protein sequence ID" value="QDT04927.1"/>
    <property type="molecule type" value="Genomic_DNA"/>
</dbReference>
<feature type="region of interest" description="Disordered" evidence="1">
    <location>
        <begin position="308"/>
        <end position="344"/>
    </location>
</feature>
<evidence type="ECO:0000256" key="1">
    <source>
        <dbReference type="SAM" id="MobiDB-lite"/>
    </source>
</evidence>
<feature type="region of interest" description="Disordered" evidence="1">
    <location>
        <begin position="433"/>
        <end position="463"/>
    </location>
</feature>
<gene>
    <name evidence="2" type="ORF">K227x_33250</name>
</gene>
<evidence type="ECO:0000313" key="2">
    <source>
        <dbReference type="EMBL" id="QDT04927.1"/>
    </source>
</evidence>
<evidence type="ECO:0000313" key="3">
    <source>
        <dbReference type="Proteomes" id="UP000318538"/>
    </source>
</evidence>
<protein>
    <submittedName>
        <fullName evidence="2">Uncharacterized protein</fullName>
    </submittedName>
</protein>
<dbReference type="AlphaFoldDB" id="A0A517NCQ7"/>
<feature type="region of interest" description="Disordered" evidence="1">
    <location>
        <begin position="498"/>
        <end position="526"/>
    </location>
</feature>
<keyword evidence="3" id="KW-1185">Reference proteome</keyword>
<dbReference type="KEGG" id="rlc:K227x_33250"/>
<proteinExistence type="predicted"/>